<dbReference type="GO" id="GO:0016757">
    <property type="term" value="F:glycosyltransferase activity"/>
    <property type="evidence" value="ECO:0007669"/>
    <property type="project" value="UniProtKB-KW"/>
</dbReference>
<dbReference type="SUPFAM" id="SSF53448">
    <property type="entry name" value="Nucleotide-diphospho-sugar transferases"/>
    <property type="match status" value="1"/>
</dbReference>
<dbReference type="InterPro" id="IPR029044">
    <property type="entry name" value="Nucleotide-diphossugar_trans"/>
</dbReference>
<evidence type="ECO:0000256" key="1">
    <source>
        <dbReference type="ARBA" id="ARBA00022676"/>
    </source>
</evidence>
<keyword evidence="2 4" id="KW-0808">Transferase</keyword>
<dbReference type="CDD" id="cd00761">
    <property type="entry name" value="Glyco_tranf_GTA_type"/>
    <property type="match status" value="1"/>
</dbReference>
<keyword evidence="1 4" id="KW-0328">Glycosyltransferase</keyword>
<dbReference type="PANTHER" id="PTHR22916">
    <property type="entry name" value="GLYCOSYLTRANSFERASE"/>
    <property type="match status" value="1"/>
</dbReference>
<dbReference type="EC" id="2.4.-.-" evidence="4"/>
<protein>
    <submittedName>
        <fullName evidence="4">Glycosyltransferase, group 2 family protein</fullName>
        <ecNumber evidence="4">2.4.-.-</ecNumber>
    </submittedName>
</protein>
<dbReference type="PANTHER" id="PTHR22916:SF51">
    <property type="entry name" value="GLYCOSYLTRANSFERASE EPSH-RELATED"/>
    <property type="match status" value="1"/>
</dbReference>
<comment type="caution">
    <text evidence="4">The sequence shown here is derived from an EMBL/GenBank/DDBJ whole genome shotgun (WGS) entry which is preliminary data.</text>
</comment>
<dbReference type="Pfam" id="PF00535">
    <property type="entry name" value="Glycos_transf_2"/>
    <property type="match status" value="1"/>
</dbReference>
<dbReference type="InterPro" id="IPR001173">
    <property type="entry name" value="Glyco_trans_2-like"/>
</dbReference>
<evidence type="ECO:0000259" key="3">
    <source>
        <dbReference type="Pfam" id="PF00535"/>
    </source>
</evidence>
<evidence type="ECO:0000256" key="2">
    <source>
        <dbReference type="ARBA" id="ARBA00022679"/>
    </source>
</evidence>
<gene>
    <name evidence="4" type="ORF">ROSINTL182_05969</name>
</gene>
<dbReference type="EMBL" id="ABYJ02000047">
    <property type="protein sequence ID" value="EEV02051.1"/>
    <property type="molecule type" value="Genomic_DNA"/>
</dbReference>
<name>C7G7U5_9FIRM</name>
<dbReference type="Proteomes" id="UP000004828">
    <property type="component" value="Unassembled WGS sequence"/>
</dbReference>
<evidence type="ECO:0000313" key="4">
    <source>
        <dbReference type="EMBL" id="EEV02051.1"/>
    </source>
</evidence>
<sequence length="357" mass="41063">MKGKGGKLRMENREKYLSFVVPCYNSESYMARCIESLLPGGEDVEIIIIDDGSKDKTVEIADAYQKQYPDLVKVIHKENGGHGSGVNAGLACARGVYFKVVDSDDWLDGTAYQKLLEKIRYYCKEAGRGEEKPDLFVCNYVYNHLEQQITRSMGYGNVFPAEKICHWSETGHFLPSQYLVMHALVYRTEILRQSGIVLPEHTFYVDNLFAYCPLPYVRNIFYMDIDLYQYYLGRDDQSVNEQMLKKRIDQQMKVTRMVIAGADLTKIKEKEPKLASYMYRNISIMMAISSIHLLLIGNEEALEKRKNLWGEIKTSNPKLYYKLKYASLSGWTDLPGAVGRRLTIGGYRLANAVYRFQ</sequence>
<accession>C7G7U5</accession>
<proteinExistence type="predicted"/>
<feature type="domain" description="Glycosyltransferase 2-like" evidence="3">
    <location>
        <begin position="18"/>
        <end position="120"/>
    </location>
</feature>
<dbReference type="Gene3D" id="3.90.550.10">
    <property type="entry name" value="Spore Coat Polysaccharide Biosynthesis Protein SpsA, Chain A"/>
    <property type="match status" value="1"/>
</dbReference>
<dbReference type="HOGENOM" id="CLU_025996_1_1_9"/>
<organism evidence="4 5">
    <name type="scientific">Roseburia intestinalis L1-82</name>
    <dbReference type="NCBI Taxonomy" id="536231"/>
    <lineage>
        <taxon>Bacteria</taxon>
        <taxon>Bacillati</taxon>
        <taxon>Bacillota</taxon>
        <taxon>Clostridia</taxon>
        <taxon>Lachnospirales</taxon>
        <taxon>Lachnospiraceae</taxon>
        <taxon>Roseburia</taxon>
    </lineage>
</organism>
<dbReference type="AlphaFoldDB" id="C7G7U5"/>
<evidence type="ECO:0000313" key="5">
    <source>
        <dbReference type="Proteomes" id="UP000004828"/>
    </source>
</evidence>
<reference evidence="4 5" key="1">
    <citation type="submission" date="2009-08" db="EMBL/GenBank/DDBJ databases">
        <authorList>
            <person name="Weinstock G."/>
            <person name="Sodergren E."/>
            <person name="Clifton S."/>
            <person name="Fulton L."/>
            <person name="Fulton B."/>
            <person name="Courtney L."/>
            <person name="Fronick C."/>
            <person name="Harrison M."/>
            <person name="Strong C."/>
            <person name="Farmer C."/>
            <person name="Delahaunty K."/>
            <person name="Markovic C."/>
            <person name="Hall O."/>
            <person name="Minx P."/>
            <person name="Tomlinson C."/>
            <person name="Mitreva M."/>
            <person name="Nelson J."/>
            <person name="Hou S."/>
            <person name="Wollam A."/>
            <person name="Pepin K.H."/>
            <person name="Johnson M."/>
            <person name="Bhonagiri V."/>
            <person name="Nash W.E."/>
            <person name="Warren W."/>
            <person name="Chinwalla A."/>
            <person name="Mardis E.R."/>
            <person name="Wilson R.K."/>
        </authorList>
    </citation>
    <scope>NUCLEOTIDE SEQUENCE [LARGE SCALE GENOMIC DNA]</scope>
    <source>
        <strain evidence="4 5">L1-82</strain>
    </source>
</reference>